<dbReference type="KEGG" id="tom:BWR18_15335"/>
<dbReference type="Proteomes" id="UP000186336">
    <property type="component" value="Chromosome"/>
</dbReference>
<gene>
    <name evidence="1" type="ORF">BWR18_15335</name>
</gene>
<dbReference type="InterPro" id="IPR036610">
    <property type="entry name" value="PEBP-like_sf"/>
</dbReference>
<evidence type="ECO:0000313" key="1">
    <source>
        <dbReference type="EMBL" id="APX12903.1"/>
    </source>
</evidence>
<organism evidence="1 2">
    <name type="scientific">Tateyamaria omphalii</name>
    <dbReference type="NCBI Taxonomy" id="299262"/>
    <lineage>
        <taxon>Bacteria</taxon>
        <taxon>Pseudomonadati</taxon>
        <taxon>Pseudomonadota</taxon>
        <taxon>Alphaproteobacteria</taxon>
        <taxon>Rhodobacterales</taxon>
        <taxon>Roseobacteraceae</taxon>
        <taxon>Tateyamaria</taxon>
    </lineage>
</organism>
<reference evidence="1 2" key="1">
    <citation type="submission" date="2017-01" db="EMBL/GenBank/DDBJ databases">
        <title>Complete genome of Tateyamaria omphalii DOK1-4 isolated from seawater in Dokdo.</title>
        <authorList>
            <person name="Kim J.H."/>
            <person name="Chi W.-J."/>
        </authorList>
    </citation>
    <scope>NUCLEOTIDE SEQUENCE [LARGE SCALE GENOMIC DNA]</scope>
    <source>
        <strain evidence="1 2">DOK1-4</strain>
    </source>
</reference>
<dbReference type="Gene3D" id="3.90.280.10">
    <property type="entry name" value="PEBP-like"/>
    <property type="match status" value="1"/>
</dbReference>
<dbReference type="InterPro" id="IPR008914">
    <property type="entry name" value="PEBP"/>
</dbReference>
<dbReference type="STRING" id="299262.BWR18_15335"/>
<dbReference type="AlphaFoldDB" id="A0A1P8MXZ4"/>
<accession>A0A1P8MXZ4</accession>
<keyword evidence="2" id="KW-1185">Reference proteome</keyword>
<evidence type="ECO:0000313" key="2">
    <source>
        <dbReference type="Proteomes" id="UP000186336"/>
    </source>
</evidence>
<dbReference type="Pfam" id="PF01161">
    <property type="entry name" value="PBP"/>
    <property type="match status" value="1"/>
</dbReference>
<name>A0A1P8MXZ4_9RHOB</name>
<proteinExistence type="predicted"/>
<dbReference type="EMBL" id="CP019312">
    <property type="protein sequence ID" value="APX12903.1"/>
    <property type="molecule type" value="Genomic_DNA"/>
</dbReference>
<sequence>MWQGVPEGTESLAIGMYHYLRATGETVNLPSHYWLLWNVPVTISEIPIGNPGSIGIEGADKDGRDTGYTPPCSPGAALHDYTTTFFALAGSPHSLPTHHDPMTDWAAMIAAIDNRIIASTELTFVN</sequence>
<protein>
    <submittedName>
        <fullName evidence="1">Uncharacterized protein</fullName>
    </submittedName>
</protein>
<dbReference type="SUPFAM" id="SSF49777">
    <property type="entry name" value="PEBP-like"/>
    <property type="match status" value="1"/>
</dbReference>